<dbReference type="Proteomes" id="UP000549394">
    <property type="component" value="Unassembled WGS sequence"/>
</dbReference>
<sequence length="192" mass="21935">MRSPLLLQQQLAVSGYPTNDRRSPALSNYIQPHVPAYGTATKTRRYQGLPPGGPVARLRVVSNDSSYRNSSDVELERPPSSYESLRNRATDAKNKMHLHKTMLDRYLPISFGPENAVEYEVEFKFDELAQRMPSLDPRRPTRYYRGSSLPPPSRGTTNNKSFAESYRPGMSDTRKKLRQVICQAKKDPHYFA</sequence>
<dbReference type="AlphaFoldDB" id="A0A7I8VEU8"/>
<feature type="region of interest" description="Disordered" evidence="1">
    <location>
        <begin position="132"/>
        <end position="171"/>
    </location>
</feature>
<accession>A0A7I8VEU8</accession>
<keyword evidence="3" id="KW-1185">Reference proteome</keyword>
<comment type="caution">
    <text evidence="2">The sequence shown here is derived from an EMBL/GenBank/DDBJ whole genome shotgun (WGS) entry which is preliminary data.</text>
</comment>
<evidence type="ECO:0000256" key="1">
    <source>
        <dbReference type="SAM" id="MobiDB-lite"/>
    </source>
</evidence>
<dbReference type="EMBL" id="CAJFCJ010000003">
    <property type="protein sequence ID" value="CAD5113063.1"/>
    <property type="molecule type" value="Genomic_DNA"/>
</dbReference>
<proteinExistence type="predicted"/>
<dbReference type="OrthoDB" id="6111893at2759"/>
<reference evidence="2 3" key="1">
    <citation type="submission" date="2020-08" db="EMBL/GenBank/DDBJ databases">
        <authorList>
            <person name="Hejnol A."/>
        </authorList>
    </citation>
    <scope>NUCLEOTIDE SEQUENCE [LARGE SCALE GENOMIC DNA]</scope>
</reference>
<evidence type="ECO:0000313" key="2">
    <source>
        <dbReference type="EMBL" id="CAD5113063.1"/>
    </source>
</evidence>
<gene>
    <name evidence="2" type="ORF">DGYR_LOCUS2111</name>
</gene>
<protein>
    <submittedName>
        <fullName evidence="2">DgyrCDS2257</fullName>
    </submittedName>
</protein>
<name>A0A7I8VEU8_9ANNE</name>
<evidence type="ECO:0000313" key="3">
    <source>
        <dbReference type="Proteomes" id="UP000549394"/>
    </source>
</evidence>
<organism evidence="2 3">
    <name type="scientific">Dimorphilus gyrociliatus</name>
    <dbReference type="NCBI Taxonomy" id="2664684"/>
    <lineage>
        <taxon>Eukaryota</taxon>
        <taxon>Metazoa</taxon>
        <taxon>Spiralia</taxon>
        <taxon>Lophotrochozoa</taxon>
        <taxon>Annelida</taxon>
        <taxon>Polychaeta</taxon>
        <taxon>Polychaeta incertae sedis</taxon>
        <taxon>Dinophilidae</taxon>
        <taxon>Dimorphilus</taxon>
    </lineage>
</organism>